<dbReference type="AlphaFoldDB" id="A0A7H8MMH9"/>
<dbReference type="RefSeq" id="WP_031126011.1">
    <property type="nucleotide sequence ID" value="NZ_CP054926.1"/>
</dbReference>
<keyword evidence="1" id="KW-0436">Ligase</keyword>
<dbReference type="EMBL" id="CP054926">
    <property type="protein sequence ID" value="QKW42875.1"/>
    <property type="molecule type" value="Genomic_DNA"/>
</dbReference>
<evidence type="ECO:0000313" key="1">
    <source>
        <dbReference type="EMBL" id="QKW42875.1"/>
    </source>
</evidence>
<proteinExistence type="predicted"/>
<reference evidence="1 2" key="1">
    <citation type="submission" date="2020-06" db="EMBL/GenBank/DDBJ databases">
        <title>Genome mining for natural products.</title>
        <authorList>
            <person name="Zhang B."/>
            <person name="Shi J."/>
            <person name="Ge H."/>
        </authorList>
    </citation>
    <scope>NUCLEOTIDE SEQUENCE [LARGE SCALE GENOMIC DNA]</scope>
    <source>
        <strain evidence="1 2">NA06532</strain>
    </source>
</reference>
<sequence>MHSIELLPDEVTERVVRRVWRSVADEGLPSPADHRHPTNRPHLTLATADALPAATRAALAEALATLPLPLHLAGLLRFSGRNNVLAWAVRPDAALLTLHEKVWRILREVPGDGPSHPLLAPGRWVPHVTLGRGRGAVWAGPDDRWLPSGAVASGWWAGARTYDSTSRTTAPVGPGAP</sequence>
<dbReference type="GO" id="GO:0016874">
    <property type="term" value="F:ligase activity"/>
    <property type="evidence" value="ECO:0007669"/>
    <property type="project" value="UniProtKB-KW"/>
</dbReference>
<dbReference type="Pfam" id="PF13563">
    <property type="entry name" value="2_5_RNA_ligase2"/>
    <property type="match status" value="1"/>
</dbReference>
<dbReference type="GeneID" id="87631549"/>
<organism evidence="1 2">
    <name type="scientific">Streptomyces microflavus</name>
    <name type="common">Streptomyces lipmanii</name>
    <dbReference type="NCBI Taxonomy" id="1919"/>
    <lineage>
        <taxon>Bacteria</taxon>
        <taxon>Bacillati</taxon>
        <taxon>Actinomycetota</taxon>
        <taxon>Actinomycetes</taxon>
        <taxon>Kitasatosporales</taxon>
        <taxon>Streptomycetaceae</taxon>
        <taxon>Streptomyces</taxon>
    </lineage>
</organism>
<protein>
    <submittedName>
        <fullName evidence="1">2'-5' RNA ligase family protein</fullName>
    </submittedName>
</protein>
<dbReference type="Proteomes" id="UP000509345">
    <property type="component" value="Chromosome"/>
</dbReference>
<name>A0A7H8MMH9_STRMI</name>
<gene>
    <name evidence="1" type="ORF">HUT09_10010</name>
</gene>
<accession>A0A7H8MMH9</accession>
<evidence type="ECO:0000313" key="2">
    <source>
        <dbReference type="Proteomes" id="UP000509345"/>
    </source>
</evidence>
<dbReference type="Gene3D" id="3.90.1140.10">
    <property type="entry name" value="Cyclic phosphodiesterase"/>
    <property type="match status" value="1"/>
</dbReference>
<dbReference type="InterPro" id="IPR009097">
    <property type="entry name" value="Cyclic_Pdiesterase"/>
</dbReference>
<dbReference type="SUPFAM" id="SSF55144">
    <property type="entry name" value="LigT-like"/>
    <property type="match status" value="1"/>
</dbReference>